<dbReference type="InterPro" id="IPR036034">
    <property type="entry name" value="PDZ_sf"/>
</dbReference>
<dbReference type="InterPro" id="IPR004447">
    <property type="entry name" value="Peptidase_S41A"/>
</dbReference>
<protein>
    <submittedName>
        <fullName evidence="7">Peptidase S41</fullName>
    </submittedName>
</protein>
<dbReference type="CDD" id="cd07560">
    <property type="entry name" value="Peptidase_S41_CPP"/>
    <property type="match status" value="1"/>
</dbReference>
<dbReference type="PANTHER" id="PTHR32060:SF30">
    <property type="entry name" value="CARBOXY-TERMINAL PROCESSING PROTEASE CTPA"/>
    <property type="match status" value="1"/>
</dbReference>
<keyword evidence="2 5" id="KW-0645">Protease</keyword>
<keyword evidence="3 5" id="KW-0378">Hydrolase</keyword>
<dbReference type="SMART" id="SM00245">
    <property type="entry name" value="TSPc"/>
    <property type="match status" value="1"/>
</dbReference>
<feature type="domain" description="PDZ" evidence="6">
    <location>
        <begin position="88"/>
        <end position="150"/>
    </location>
</feature>
<organism evidence="7 8">
    <name type="scientific">Draconibacterium orientale</name>
    <dbReference type="NCBI Taxonomy" id="1168034"/>
    <lineage>
        <taxon>Bacteria</taxon>
        <taxon>Pseudomonadati</taxon>
        <taxon>Bacteroidota</taxon>
        <taxon>Bacteroidia</taxon>
        <taxon>Marinilabiliales</taxon>
        <taxon>Prolixibacteraceae</taxon>
        <taxon>Draconibacterium</taxon>
    </lineage>
</organism>
<dbReference type="PANTHER" id="PTHR32060">
    <property type="entry name" value="TAIL-SPECIFIC PROTEASE"/>
    <property type="match status" value="1"/>
</dbReference>
<dbReference type="CDD" id="cd06782">
    <property type="entry name" value="cpPDZ_CPP-like"/>
    <property type="match status" value="1"/>
</dbReference>
<comment type="similarity">
    <text evidence="1 5">Belongs to the peptidase S41A family.</text>
</comment>
<dbReference type="Pfam" id="PF03572">
    <property type="entry name" value="Peptidase_S41"/>
    <property type="match status" value="1"/>
</dbReference>
<dbReference type="Pfam" id="PF17820">
    <property type="entry name" value="PDZ_6"/>
    <property type="match status" value="1"/>
</dbReference>
<evidence type="ECO:0000313" key="8">
    <source>
        <dbReference type="Proteomes" id="UP000023772"/>
    </source>
</evidence>
<dbReference type="InterPro" id="IPR029045">
    <property type="entry name" value="ClpP/crotonase-like_dom_sf"/>
</dbReference>
<evidence type="ECO:0000313" key="7">
    <source>
        <dbReference type="EMBL" id="AHW60851.1"/>
    </source>
</evidence>
<dbReference type="SUPFAM" id="SSF50156">
    <property type="entry name" value="PDZ domain-like"/>
    <property type="match status" value="1"/>
</dbReference>
<evidence type="ECO:0000256" key="5">
    <source>
        <dbReference type="RuleBase" id="RU004404"/>
    </source>
</evidence>
<proteinExistence type="inferred from homology"/>
<dbReference type="InterPro" id="IPR005151">
    <property type="entry name" value="Tail-specific_protease"/>
</dbReference>
<dbReference type="PROSITE" id="PS50106">
    <property type="entry name" value="PDZ"/>
    <property type="match status" value="1"/>
</dbReference>
<keyword evidence="4 5" id="KW-0720">Serine protease</keyword>
<evidence type="ECO:0000256" key="1">
    <source>
        <dbReference type="ARBA" id="ARBA00009179"/>
    </source>
</evidence>
<name>A0ABN4D1Z6_9BACT</name>
<evidence type="ECO:0000256" key="2">
    <source>
        <dbReference type="ARBA" id="ARBA00022670"/>
    </source>
</evidence>
<evidence type="ECO:0000256" key="4">
    <source>
        <dbReference type="ARBA" id="ARBA00022825"/>
    </source>
</evidence>
<evidence type="ECO:0000256" key="3">
    <source>
        <dbReference type="ARBA" id="ARBA00022801"/>
    </source>
</evidence>
<keyword evidence="8" id="KW-1185">Reference proteome</keyword>
<dbReference type="InterPro" id="IPR001478">
    <property type="entry name" value="PDZ"/>
</dbReference>
<gene>
    <name evidence="7" type="ORF">FH5T_17700</name>
</gene>
<evidence type="ECO:0000259" key="6">
    <source>
        <dbReference type="PROSITE" id="PS50106"/>
    </source>
</evidence>
<dbReference type="SMART" id="SM00228">
    <property type="entry name" value="PDZ"/>
    <property type="match status" value="1"/>
</dbReference>
<sequence length="539" mass="60680">MQHIKTIGLGLFLAIFLIGPVYTQAQNEVQENQVKFARLLRLVDGYYVDSADVNDLTEKAIVHLLEELDPHSTYISKEEVDKMNEPLKGNFEGIGISFNIYKDTLMVTTVIAEGPSEKVGLLAGDRIIEVDGKNIAGIGLKNSDVFDLLRGEKGSKVDLSIARKGEANPLEFTIERDKIPIYSLDASYMLDETTGYIKLNKFSATTTEEFLSAMSDLKQEGIQNLVLDLRNNGGGYLKSAIELADQFLTDDQLIVYTDGTNDPKRDYKATAKGSFEDGKVVVLVNEGSASASEIVSGAVQDWDRGVIIGRRSFGKGLVQKPFFLNDGSMIRLTTAHYYTPSGRCIQKPYEEGISEYRKDYANRISNGEMFNADSIHFDDELKHKTLVNGRNVYGGGGVMPDIFVPMDTSSHYAYINNLRRKRVTYNFVLDYVDLHREDMAKQYPDFDRFNDKFEITEENIEQIVAIGIEEGIEKDEESLSYLKDELKRELKALIARDVYSRNDMYKILNEDDDAILKALEVFDNQDKYAALLVTVDTVD</sequence>
<dbReference type="Gene3D" id="3.30.750.44">
    <property type="match status" value="1"/>
</dbReference>
<dbReference type="SUPFAM" id="SSF52096">
    <property type="entry name" value="ClpP/crotonase"/>
    <property type="match status" value="1"/>
</dbReference>
<reference evidence="7 8" key="1">
    <citation type="submission" date="2014-03" db="EMBL/GenBank/DDBJ databases">
        <title>Complete genome sequence of a deeply braunched marine Bacteroidia bacterium Draconibacterium orientale type strain FH5T.</title>
        <authorList>
            <person name="Li X."/>
            <person name="Wang X."/>
            <person name="Xie Z."/>
            <person name="Du Z."/>
            <person name="Chen G."/>
        </authorList>
    </citation>
    <scope>NUCLEOTIDE SEQUENCE [LARGE SCALE GENOMIC DNA]</scope>
    <source>
        <strain evidence="7 8">FH5</strain>
    </source>
</reference>
<accession>A0ABN4D1Z6</accession>
<dbReference type="InterPro" id="IPR041489">
    <property type="entry name" value="PDZ_6"/>
</dbReference>
<dbReference type="NCBIfam" id="TIGR00225">
    <property type="entry name" value="prc"/>
    <property type="match status" value="1"/>
</dbReference>
<dbReference type="Proteomes" id="UP000023772">
    <property type="component" value="Chromosome"/>
</dbReference>
<dbReference type="Gene3D" id="2.30.42.10">
    <property type="match status" value="1"/>
</dbReference>
<dbReference type="Gene3D" id="3.90.226.10">
    <property type="entry name" value="2-enoyl-CoA Hydratase, Chain A, domain 1"/>
    <property type="match status" value="1"/>
</dbReference>
<dbReference type="EMBL" id="CP007451">
    <property type="protein sequence ID" value="AHW60851.1"/>
    <property type="molecule type" value="Genomic_DNA"/>
</dbReference>